<evidence type="ECO:0000313" key="2">
    <source>
        <dbReference type="Proteomes" id="UP000324760"/>
    </source>
</evidence>
<dbReference type="EMBL" id="CP043869">
    <property type="protein sequence ID" value="QEQ96618.1"/>
    <property type="molecule type" value="Genomic_DNA"/>
</dbReference>
<dbReference type="Proteomes" id="UP000324760">
    <property type="component" value="Chromosome"/>
</dbReference>
<dbReference type="InterPro" id="IPR012349">
    <property type="entry name" value="Split_barrel_FMN-bd"/>
</dbReference>
<organism evidence="1 2">
    <name type="scientific">Neptunomonas concharum</name>
    <dbReference type="NCBI Taxonomy" id="1031538"/>
    <lineage>
        <taxon>Bacteria</taxon>
        <taxon>Pseudomonadati</taxon>
        <taxon>Pseudomonadota</taxon>
        <taxon>Gammaproteobacteria</taxon>
        <taxon>Oceanospirillales</taxon>
        <taxon>Oceanospirillaceae</taxon>
        <taxon>Neptunomonas</taxon>
    </lineage>
</organism>
<dbReference type="RefSeq" id="WP_138987229.1">
    <property type="nucleotide sequence ID" value="NZ_CP043869.1"/>
</dbReference>
<sequence length="196" mass="21453">MQPTEKTRVKRGPKRATYDTEAIYAILDEAFICHIGGTIEGAPVVQPNLHWRIGNKLYIHGSVKNGLIRSILQSGQTCITVSLMDGLVMAKSAFHHSVNYRSVMVFGKPVIVEDPSKKIAVLDALLEKCMKGRSKEARAANDIELKATTVIEIAIDEASAKIRTGGPIDDPEDEALPIWAGVLPCETRWGDAITYP</sequence>
<dbReference type="PANTHER" id="PTHR34071:SF2">
    <property type="entry name" value="FLAVIN-NUCLEOTIDE-BINDING PROTEIN"/>
    <property type="match status" value="1"/>
</dbReference>
<keyword evidence="2" id="KW-1185">Reference proteome</keyword>
<dbReference type="PANTHER" id="PTHR34071">
    <property type="entry name" value="5-NITROIMIDAZOLE ANTIBIOTICS RESISTANCE PROTEIN, NIMA-FAMILY-RELATED PROTEIN-RELATED"/>
    <property type="match status" value="1"/>
</dbReference>
<dbReference type="OrthoDB" id="116031at2"/>
<dbReference type="Pfam" id="PF12900">
    <property type="entry name" value="Pyridox_ox_2"/>
    <property type="match status" value="1"/>
</dbReference>
<dbReference type="KEGG" id="ncu:F0U83_07780"/>
<name>A0A5P1RAH9_9GAMM</name>
<evidence type="ECO:0000313" key="1">
    <source>
        <dbReference type="EMBL" id="QEQ96618.1"/>
    </source>
</evidence>
<dbReference type="InterPro" id="IPR024747">
    <property type="entry name" value="Pyridox_Oxase-rel"/>
</dbReference>
<protein>
    <submittedName>
        <fullName evidence="1">Pyridoxamine 5'-phosphate oxidase family protein</fullName>
    </submittedName>
</protein>
<dbReference type="AlphaFoldDB" id="A0A5P1RAH9"/>
<reference evidence="1 2" key="1">
    <citation type="journal article" date="2019" name="Biochem. Eng. J.">
        <title>Metabolic engineering of the marine bacteria Neptunomonas concharum for the production of acetoin and meso-2,3-butanediol from acetate.</title>
        <authorList>
            <person name="Li W."/>
            <person name="Pu N."/>
            <person name="Liu C.-X."/>
            <person name="Yuan Q.-P."/>
            <person name="Li Z.-J."/>
        </authorList>
    </citation>
    <scope>NUCLEOTIDE SEQUENCE [LARGE SCALE GENOMIC DNA]</scope>
    <source>
        <strain evidence="1 2">JCM17730</strain>
    </source>
</reference>
<gene>
    <name evidence="1" type="ORF">F0U83_07780</name>
</gene>
<proteinExistence type="predicted"/>
<dbReference type="SUPFAM" id="SSF50475">
    <property type="entry name" value="FMN-binding split barrel"/>
    <property type="match status" value="1"/>
</dbReference>
<dbReference type="Gene3D" id="2.30.110.10">
    <property type="entry name" value="Electron Transport, Fmn-binding Protein, Chain A"/>
    <property type="match status" value="1"/>
</dbReference>
<accession>A0A5P1RAH9</accession>